<evidence type="ECO:0000256" key="3">
    <source>
        <dbReference type="ARBA" id="ARBA00022448"/>
    </source>
</evidence>
<dbReference type="GO" id="GO:0009055">
    <property type="term" value="F:electron transfer activity"/>
    <property type="evidence" value="ECO:0007669"/>
    <property type="project" value="InterPro"/>
</dbReference>
<dbReference type="Proteomes" id="UP000256862">
    <property type="component" value="Chromosome CO2235"/>
</dbReference>
<feature type="transmembrane region" description="Helical" evidence="14">
    <location>
        <begin position="68"/>
        <end position="86"/>
    </location>
</feature>
<dbReference type="InterPro" id="IPR016174">
    <property type="entry name" value="Di-haem_cyt_TM"/>
</dbReference>
<evidence type="ECO:0000313" key="17">
    <source>
        <dbReference type="Proteomes" id="UP000256862"/>
    </source>
</evidence>
<feature type="region of interest" description="Disordered" evidence="13">
    <location>
        <begin position="1"/>
        <end position="21"/>
    </location>
</feature>
<dbReference type="AlphaFoldDB" id="A0A976BEH9"/>
<feature type="transmembrane region" description="Helical" evidence="14">
    <location>
        <begin position="107"/>
        <end position="127"/>
    </location>
</feature>
<evidence type="ECO:0000313" key="16">
    <source>
        <dbReference type="EMBL" id="SPC16849.1"/>
    </source>
</evidence>
<comment type="cofactor">
    <cofactor evidence="1">
        <name>heme b</name>
        <dbReference type="ChEBI" id="CHEBI:60344"/>
    </cofactor>
</comment>
<evidence type="ECO:0000256" key="13">
    <source>
        <dbReference type="SAM" id="MobiDB-lite"/>
    </source>
</evidence>
<sequence>MNRATQRIKPMQGLPEVSSPSRRYDGLAVCFHWAVFVLVALACAAIELKGNFDKGTPARALAMGVHEWAGALVLALALPRLLWRLVRGAPAPEPGARWMRLAGEAMHWVLYLFILAQPLLGLLAMNAGGHLLALPSLGIEVPALVAADPALKGTVKALHETLGTAFYLVIGLHAMASLFHHYMLGDNTLRRMWR</sequence>
<comment type="similarity">
    <text evidence="12">Belongs to the cytochrome b561 family.</text>
</comment>
<evidence type="ECO:0000256" key="14">
    <source>
        <dbReference type="SAM" id="Phobius"/>
    </source>
</evidence>
<dbReference type="GO" id="GO:0005886">
    <property type="term" value="C:plasma membrane"/>
    <property type="evidence" value="ECO:0007669"/>
    <property type="project" value="UniProtKB-SubCell"/>
</dbReference>
<gene>
    <name evidence="16" type="primary">cybB</name>
    <name evidence="16" type="ORF">CO2235_60066</name>
</gene>
<evidence type="ECO:0000256" key="12">
    <source>
        <dbReference type="ARBA" id="ARBA00037975"/>
    </source>
</evidence>
<feature type="transmembrane region" description="Helical" evidence="14">
    <location>
        <begin position="27"/>
        <end position="48"/>
    </location>
</feature>
<dbReference type="Gene3D" id="1.20.950.20">
    <property type="entry name" value="Transmembrane di-heme cytochromes, Chain C"/>
    <property type="match status" value="1"/>
</dbReference>
<reference evidence="16 17" key="1">
    <citation type="submission" date="2018-01" db="EMBL/GenBank/DDBJ databases">
        <authorList>
            <person name="Clerissi C."/>
        </authorList>
    </citation>
    <scope>NUCLEOTIDE SEQUENCE [LARGE SCALE GENOMIC DNA]</scope>
    <source>
        <strain evidence="16">Cupriavidus oxalaticus LMG 2235</strain>
    </source>
</reference>
<evidence type="ECO:0000256" key="7">
    <source>
        <dbReference type="ARBA" id="ARBA00022723"/>
    </source>
</evidence>
<evidence type="ECO:0000256" key="1">
    <source>
        <dbReference type="ARBA" id="ARBA00001970"/>
    </source>
</evidence>
<keyword evidence="3" id="KW-0813">Transport</keyword>
<dbReference type="InterPro" id="IPR052168">
    <property type="entry name" value="Cytochrome_b561_oxidase"/>
</dbReference>
<keyword evidence="5" id="KW-0349">Heme</keyword>
<evidence type="ECO:0000256" key="11">
    <source>
        <dbReference type="ARBA" id="ARBA00023136"/>
    </source>
</evidence>
<keyword evidence="8" id="KW-0249">Electron transport</keyword>
<dbReference type="PANTHER" id="PTHR30529:SF3">
    <property type="entry name" value="CYTOCHROME B561 HOMOLOG 1"/>
    <property type="match status" value="1"/>
</dbReference>
<evidence type="ECO:0000256" key="10">
    <source>
        <dbReference type="ARBA" id="ARBA00023004"/>
    </source>
</evidence>
<dbReference type="RefSeq" id="WP_084254433.1">
    <property type="nucleotide sequence ID" value="NZ_CP069810.1"/>
</dbReference>
<keyword evidence="6 14" id="KW-0812">Transmembrane</keyword>
<dbReference type="GO" id="GO:0020037">
    <property type="term" value="F:heme binding"/>
    <property type="evidence" value="ECO:0007669"/>
    <property type="project" value="TreeGrafter"/>
</dbReference>
<protein>
    <submittedName>
        <fullName evidence="16">Cytochrome b561</fullName>
    </submittedName>
</protein>
<feature type="domain" description="Cytochrome b561 bacterial/Ni-hydrogenase" evidence="15">
    <location>
        <begin position="23"/>
        <end position="193"/>
    </location>
</feature>
<dbReference type="GO" id="GO:0022904">
    <property type="term" value="P:respiratory electron transport chain"/>
    <property type="evidence" value="ECO:0007669"/>
    <property type="project" value="InterPro"/>
</dbReference>
<name>A0A976BEH9_9BURK</name>
<dbReference type="SUPFAM" id="SSF81342">
    <property type="entry name" value="Transmembrane di-heme cytochromes"/>
    <property type="match status" value="1"/>
</dbReference>
<dbReference type="GO" id="GO:0046872">
    <property type="term" value="F:metal ion binding"/>
    <property type="evidence" value="ECO:0007669"/>
    <property type="project" value="UniProtKB-KW"/>
</dbReference>
<evidence type="ECO:0000256" key="8">
    <source>
        <dbReference type="ARBA" id="ARBA00022982"/>
    </source>
</evidence>
<organism evidence="16 17">
    <name type="scientific">Cupriavidus oxalaticus</name>
    <dbReference type="NCBI Taxonomy" id="96344"/>
    <lineage>
        <taxon>Bacteria</taxon>
        <taxon>Pseudomonadati</taxon>
        <taxon>Pseudomonadota</taxon>
        <taxon>Betaproteobacteria</taxon>
        <taxon>Burkholderiales</taxon>
        <taxon>Burkholderiaceae</taxon>
        <taxon>Cupriavidus</taxon>
    </lineage>
</organism>
<dbReference type="EMBL" id="OGUS01000128">
    <property type="protein sequence ID" value="SPC16849.1"/>
    <property type="molecule type" value="Genomic_DNA"/>
</dbReference>
<keyword evidence="9 14" id="KW-1133">Transmembrane helix</keyword>
<dbReference type="InterPro" id="IPR011577">
    <property type="entry name" value="Cyt_b561_bac/Ni-Hgenase"/>
</dbReference>
<keyword evidence="7" id="KW-0479">Metal-binding</keyword>
<proteinExistence type="inferred from homology"/>
<comment type="subcellular location">
    <subcellularLocation>
        <location evidence="2">Cell membrane</location>
        <topology evidence="2">Multi-pass membrane protein</topology>
    </subcellularLocation>
</comment>
<keyword evidence="11 14" id="KW-0472">Membrane</keyword>
<accession>A0A976BEH9</accession>
<evidence type="ECO:0000256" key="2">
    <source>
        <dbReference type="ARBA" id="ARBA00004651"/>
    </source>
</evidence>
<dbReference type="Pfam" id="PF01292">
    <property type="entry name" value="Ni_hydr_CYTB"/>
    <property type="match status" value="1"/>
</dbReference>
<evidence type="ECO:0000259" key="15">
    <source>
        <dbReference type="Pfam" id="PF01292"/>
    </source>
</evidence>
<evidence type="ECO:0000256" key="9">
    <source>
        <dbReference type="ARBA" id="ARBA00022989"/>
    </source>
</evidence>
<keyword evidence="4" id="KW-1003">Cell membrane</keyword>
<dbReference type="GeneID" id="303491006"/>
<feature type="transmembrane region" description="Helical" evidence="14">
    <location>
        <begin position="165"/>
        <end position="184"/>
    </location>
</feature>
<dbReference type="PANTHER" id="PTHR30529">
    <property type="entry name" value="CYTOCHROME B561"/>
    <property type="match status" value="1"/>
</dbReference>
<evidence type="ECO:0000256" key="5">
    <source>
        <dbReference type="ARBA" id="ARBA00022617"/>
    </source>
</evidence>
<comment type="caution">
    <text evidence="16">The sequence shown here is derived from an EMBL/GenBank/DDBJ whole genome shotgun (WGS) entry which is preliminary data.</text>
</comment>
<evidence type="ECO:0000256" key="4">
    <source>
        <dbReference type="ARBA" id="ARBA00022475"/>
    </source>
</evidence>
<keyword evidence="10" id="KW-0408">Iron</keyword>
<evidence type="ECO:0000256" key="6">
    <source>
        <dbReference type="ARBA" id="ARBA00022692"/>
    </source>
</evidence>